<dbReference type="GO" id="GO:0042765">
    <property type="term" value="C:GPI-anchor transamidase complex"/>
    <property type="evidence" value="ECO:0007669"/>
    <property type="project" value="InterPro"/>
</dbReference>
<feature type="transmembrane region" description="Helical" evidence="1">
    <location>
        <begin position="452"/>
        <end position="473"/>
    </location>
</feature>
<evidence type="ECO:0000313" key="2">
    <source>
        <dbReference type="EMBL" id="GJN93973.1"/>
    </source>
</evidence>
<sequence>MASRLKALLGRKPALEDDHAVLRRTLVRREKLVDRILAFAPYLRSLLILAGLLYTLALPYKDLGRKHYISENALQPGQVNTYWNWADVHIADINADKVAKWSQEDVSVEQRTVMSYLVTISGINTYAILHAPKTDGAEALVLSASWLSRATHEIGHHRINTRGVALVLALANYFKKHSMWSKDIIFVIGDDYVAGTQAWLDAYHGFGQDNLHAEPLKLTTGPIWAALNLDYPHHSFSHAGIYYEGANGHLPNLDFINSASRILRNMGIPPLLHSYDPAQTFALPSFLASLPFASHSEVQRYAHAARNLIRQVALTADGRILGPEGTFGKYRIDAITLFGVPAEGSAVLTARFDSATESLFRTLNNLLERFHQSFFLYIMTSVDSFIAVGNYLAAPVLLGAGMTIQGLMTWAEADGREKRDRPVALVAIAVAAGAAELRMLTGLDPAKELNEFLASLLLGLHLLVPLLLSTLFAHPSLSIRLSHTLRSLALLLSGLLVSVTATLNFGLSLISALHLALVLVLLRPLAHRFPRRQTAVRRAQQLLLAAASPTGLWALWRVAQRDEAEVWARELLRDWHVGGGWSLPVALALVDSWTTEGKELERKGREEAEEARLRAKGEATAERVEGKVQSAWGMLTGDQEALNQGNVKAEEGEWKRDLADGKVPVPSAERVKGKVESAVGMVTGDVEKQKEGNIRAEKAEWTQG</sequence>
<name>A0AAV5GUN8_9BASI</name>
<organism evidence="2 3">
    <name type="scientific">Rhodotorula paludigena</name>
    <dbReference type="NCBI Taxonomy" id="86838"/>
    <lineage>
        <taxon>Eukaryota</taxon>
        <taxon>Fungi</taxon>
        <taxon>Dikarya</taxon>
        <taxon>Basidiomycota</taxon>
        <taxon>Pucciniomycotina</taxon>
        <taxon>Microbotryomycetes</taxon>
        <taxon>Sporidiobolales</taxon>
        <taxon>Sporidiobolaceae</taxon>
        <taxon>Rhodotorula</taxon>
    </lineage>
</organism>
<dbReference type="Pfam" id="PF04114">
    <property type="entry name" value="Gaa1"/>
    <property type="match status" value="1"/>
</dbReference>
<dbReference type="GO" id="GO:0016255">
    <property type="term" value="P:attachment of GPI anchor to protein"/>
    <property type="evidence" value="ECO:0007669"/>
    <property type="project" value="TreeGrafter"/>
</dbReference>
<keyword evidence="1" id="KW-0812">Transmembrane</keyword>
<comment type="caution">
    <text evidence="2">The sequence shown here is derived from an EMBL/GenBank/DDBJ whole genome shotgun (WGS) entry which is preliminary data.</text>
</comment>
<proteinExistence type="predicted"/>
<feature type="transmembrane region" description="Helical" evidence="1">
    <location>
        <begin position="422"/>
        <end position="440"/>
    </location>
</feature>
<dbReference type="EMBL" id="BQKY01000015">
    <property type="protein sequence ID" value="GJN93973.1"/>
    <property type="molecule type" value="Genomic_DNA"/>
</dbReference>
<dbReference type="PANTHER" id="PTHR13304:SF0">
    <property type="entry name" value="GLYCOSYLPHOSPHATIDYLINOSITOL ANCHOR ATTACHMENT 1 PROTEIN"/>
    <property type="match status" value="1"/>
</dbReference>
<feature type="transmembrane region" description="Helical" evidence="1">
    <location>
        <begin position="36"/>
        <end position="57"/>
    </location>
</feature>
<keyword evidence="3" id="KW-1185">Reference proteome</keyword>
<dbReference type="InterPro" id="IPR007246">
    <property type="entry name" value="Gaa1"/>
</dbReference>
<accession>A0AAV5GUN8</accession>
<keyword evidence="1" id="KW-1133">Transmembrane helix</keyword>
<reference evidence="2 3" key="1">
    <citation type="submission" date="2021-12" db="EMBL/GenBank/DDBJ databases">
        <title>High titer production of polyol ester of fatty acids by Rhodotorula paludigena BS15 towards product separation-free biomass refinery.</title>
        <authorList>
            <person name="Mano J."/>
            <person name="Ono H."/>
            <person name="Tanaka T."/>
            <person name="Naito K."/>
            <person name="Sushida H."/>
            <person name="Ike M."/>
            <person name="Tokuyasu K."/>
            <person name="Kitaoka M."/>
        </authorList>
    </citation>
    <scope>NUCLEOTIDE SEQUENCE [LARGE SCALE GENOMIC DNA]</scope>
    <source>
        <strain evidence="2 3">BS15</strain>
    </source>
</reference>
<evidence type="ECO:0000256" key="1">
    <source>
        <dbReference type="SAM" id="Phobius"/>
    </source>
</evidence>
<gene>
    <name evidence="2" type="ORF">Rhopal_007036-T1</name>
</gene>
<feature type="transmembrane region" description="Helical" evidence="1">
    <location>
        <begin position="485"/>
        <end position="503"/>
    </location>
</feature>
<feature type="transmembrane region" description="Helical" evidence="1">
    <location>
        <begin position="374"/>
        <end position="401"/>
    </location>
</feature>
<dbReference type="Proteomes" id="UP001342314">
    <property type="component" value="Unassembled WGS sequence"/>
</dbReference>
<keyword evidence="1" id="KW-0472">Membrane</keyword>
<dbReference type="PANTHER" id="PTHR13304">
    <property type="entry name" value="GLYCOSYLPHOSPHATIDYLINOSITOL ANCHOR ATTACHMENT 1 PROTEIN"/>
    <property type="match status" value="1"/>
</dbReference>
<protein>
    <submittedName>
        <fullName evidence="2">Uncharacterized protein</fullName>
    </submittedName>
</protein>
<dbReference type="AlphaFoldDB" id="A0AAV5GUN8"/>
<evidence type="ECO:0000313" key="3">
    <source>
        <dbReference type="Proteomes" id="UP001342314"/>
    </source>
</evidence>